<keyword evidence="3 6" id="KW-0489">Methyltransferase</keyword>
<gene>
    <name evidence="6" type="primary">rsmI</name>
    <name evidence="8" type="ORF">BKA03_002456</name>
</gene>
<dbReference type="InterPro" id="IPR014776">
    <property type="entry name" value="4pyrrole_Mease_sub2"/>
</dbReference>
<dbReference type="GO" id="GO:0005737">
    <property type="term" value="C:cytoplasm"/>
    <property type="evidence" value="ECO:0007669"/>
    <property type="project" value="UniProtKB-SubCell"/>
</dbReference>
<dbReference type="PANTHER" id="PTHR46111">
    <property type="entry name" value="RIBOSOMAL RNA SMALL SUBUNIT METHYLTRANSFERASE I"/>
    <property type="match status" value="1"/>
</dbReference>
<dbReference type="InterPro" id="IPR035996">
    <property type="entry name" value="4pyrrol_Methylase_sf"/>
</dbReference>
<dbReference type="InterPro" id="IPR014777">
    <property type="entry name" value="4pyrrole_Mease_sub1"/>
</dbReference>
<keyword evidence="9" id="KW-1185">Reference proteome</keyword>
<evidence type="ECO:0000256" key="2">
    <source>
        <dbReference type="ARBA" id="ARBA00022552"/>
    </source>
</evidence>
<sequence length="279" mass="28953">MTGRILLAATPIGNVGDGSARLWEALASADVVAAEDTRVTRDLAARAGISITGELVALHDHNEARTGAWLIDRALAGETIVVVSDAGMPLVSDPGYRMVTAAIAAGVDLGILPGPSAPLAALALSGLPTDRFAFEGFLPRKEGERSAALAGLAAEERTLIFFEAPHRVAVTLASMAIAFGADRRASLSREITKRYEETLRGTLADLAAWAAASEVRGEIVVVVAGRAREAPPLASIVAEALRRVAVGERAKAVVADLAATFGVPQRDLYAAVVEARSST</sequence>
<dbReference type="Pfam" id="PF00590">
    <property type="entry name" value="TP_methylase"/>
    <property type="match status" value="1"/>
</dbReference>
<comment type="catalytic activity">
    <reaction evidence="6">
        <text>cytidine(1402) in 16S rRNA + S-adenosyl-L-methionine = 2'-O-methylcytidine(1402) in 16S rRNA + S-adenosyl-L-homocysteine + H(+)</text>
        <dbReference type="Rhea" id="RHEA:42924"/>
        <dbReference type="Rhea" id="RHEA-COMP:10285"/>
        <dbReference type="Rhea" id="RHEA-COMP:10286"/>
        <dbReference type="ChEBI" id="CHEBI:15378"/>
        <dbReference type="ChEBI" id="CHEBI:57856"/>
        <dbReference type="ChEBI" id="CHEBI:59789"/>
        <dbReference type="ChEBI" id="CHEBI:74495"/>
        <dbReference type="ChEBI" id="CHEBI:82748"/>
        <dbReference type="EC" id="2.1.1.198"/>
    </reaction>
</comment>
<dbReference type="HAMAP" id="MF_01877">
    <property type="entry name" value="16SrRNA_methyltr_I"/>
    <property type="match status" value="1"/>
</dbReference>
<dbReference type="RefSeq" id="WP_062074183.1">
    <property type="nucleotide sequence ID" value="NZ_BBRC01000002.1"/>
</dbReference>
<proteinExistence type="inferred from homology"/>
<evidence type="ECO:0000256" key="5">
    <source>
        <dbReference type="ARBA" id="ARBA00022691"/>
    </source>
</evidence>
<comment type="caution">
    <text evidence="8">The sequence shown here is derived from an EMBL/GenBank/DDBJ whole genome shotgun (WGS) entry which is preliminary data.</text>
</comment>
<accession>A0A7Y9ZBG9</accession>
<keyword evidence="5 6" id="KW-0949">S-adenosyl-L-methionine</keyword>
<feature type="domain" description="Tetrapyrrole methylase" evidence="7">
    <location>
        <begin position="5"/>
        <end position="207"/>
    </location>
</feature>
<dbReference type="CDD" id="cd11648">
    <property type="entry name" value="RsmI"/>
    <property type="match status" value="1"/>
</dbReference>
<dbReference type="GO" id="GO:0070677">
    <property type="term" value="F:rRNA (cytosine-2'-O-)-methyltransferase activity"/>
    <property type="evidence" value="ECO:0007669"/>
    <property type="project" value="UniProtKB-UniRule"/>
</dbReference>
<dbReference type="EC" id="2.1.1.198" evidence="6"/>
<dbReference type="InterPro" id="IPR018063">
    <property type="entry name" value="SAM_MeTrfase_RsmI_CS"/>
</dbReference>
<dbReference type="OrthoDB" id="9809084at2"/>
<dbReference type="EMBL" id="JACBZO010000001">
    <property type="protein sequence ID" value="NYI42337.1"/>
    <property type="molecule type" value="Genomic_DNA"/>
</dbReference>
<evidence type="ECO:0000256" key="6">
    <source>
        <dbReference type="HAMAP-Rule" id="MF_01877"/>
    </source>
</evidence>
<dbReference type="AlphaFoldDB" id="A0A7Y9ZBG9"/>
<evidence type="ECO:0000313" key="9">
    <source>
        <dbReference type="Proteomes" id="UP000547973"/>
    </source>
</evidence>
<dbReference type="Proteomes" id="UP000547973">
    <property type="component" value="Unassembled WGS sequence"/>
</dbReference>
<evidence type="ECO:0000313" key="8">
    <source>
        <dbReference type="EMBL" id="NYI42337.1"/>
    </source>
</evidence>
<dbReference type="Gene3D" id="3.40.1010.10">
    <property type="entry name" value="Cobalt-precorrin-4 Transmethylase, Domain 1"/>
    <property type="match status" value="1"/>
</dbReference>
<dbReference type="PIRSF" id="PIRSF005917">
    <property type="entry name" value="MTase_YraL"/>
    <property type="match status" value="1"/>
</dbReference>
<comment type="similarity">
    <text evidence="6">Belongs to the methyltransferase superfamily. RsmI family.</text>
</comment>
<keyword evidence="2 6" id="KW-0698">rRNA processing</keyword>
<keyword evidence="4 6" id="KW-0808">Transferase</keyword>
<evidence type="ECO:0000256" key="1">
    <source>
        <dbReference type="ARBA" id="ARBA00022490"/>
    </source>
</evidence>
<evidence type="ECO:0000256" key="4">
    <source>
        <dbReference type="ARBA" id="ARBA00022679"/>
    </source>
</evidence>
<comment type="function">
    <text evidence="6">Catalyzes the 2'-O-methylation of the ribose of cytidine 1402 (C1402) in 16S rRNA.</text>
</comment>
<evidence type="ECO:0000256" key="3">
    <source>
        <dbReference type="ARBA" id="ARBA00022603"/>
    </source>
</evidence>
<dbReference type="InterPro" id="IPR008189">
    <property type="entry name" value="rRNA_ssu_MeTfrase_I"/>
</dbReference>
<dbReference type="PANTHER" id="PTHR46111:SF1">
    <property type="entry name" value="RIBOSOMAL RNA SMALL SUBUNIT METHYLTRANSFERASE I"/>
    <property type="match status" value="1"/>
</dbReference>
<dbReference type="InterPro" id="IPR000878">
    <property type="entry name" value="4pyrrol_Mease"/>
</dbReference>
<dbReference type="SUPFAM" id="SSF53790">
    <property type="entry name" value="Tetrapyrrole methylase"/>
    <property type="match status" value="1"/>
</dbReference>
<comment type="subcellular location">
    <subcellularLocation>
        <location evidence="6">Cytoplasm</location>
    </subcellularLocation>
</comment>
<name>A0A7Y9ZBG9_9MICO</name>
<dbReference type="FunFam" id="3.30.950.10:FF:000002">
    <property type="entry name" value="Ribosomal RNA small subunit methyltransferase I"/>
    <property type="match status" value="1"/>
</dbReference>
<evidence type="ECO:0000259" key="7">
    <source>
        <dbReference type="Pfam" id="PF00590"/>
    </source>
</evidence>
<reference evidence="8 9" key="1">
    <citation type="submission" date="2020-07" db="EMBL/GenBank/DDBJ databases">
        <title>Sequencing the genomes of 1000 actinobacteria strains.</title>
        <authorList>
            <person name="Klenk H.-P."/>
        </authorList>
    </citation>
    <scope>NUCLEOTIDE SEQUENCE [LARGE SCALE GENOMIC DNA]</scope>
    <source>
        <strain evidence="8 9">DSM 19970</strain>
    </source>
</reference>
<dbReference type="PROSITE" id="PS01296">
    <property type="entry name" value="RSMI"/>
    <property type="match status" value="1"/>
</dbReference>
<organism evidence="8 9">
    <name type="scientific">Demequina lutea</name>
    <dbReference type="NCBI Taxonomy" id="431489"/>
    <lineage>
        <taxon>Bacteria</taxon>
        <taxon>Bacillati</taxon>
        <taxon>Actinomycetota</taxon>
        <taxon>Actinomycetes</taxon>
        <taxon>Micrococcales</taxon>
        <taxon>Demequinaceae</taxon>
        <taxon>Demequina</taxon>
    </lineage>
</organism>
<keyword evidence="1 6" id="KW-0963">Cytoplasm</keyword>
<dbReference type="Gene3D" id="3.30.950.10">
    <property type="entry name" value="Methyltransferase, Cobalt-precorrin-4 Transmethylase, Domain 2"/>
    <property type="match status" value="1"/>
</dbReference>
<dbReference type="NCBIfam" id="TIGR00096">
    <property type="entry name" value="16S rRNA (cytidine(1402)-2'-O)-methyltransferase"/>
    <property type="match status" value="1"/>
</dbReference>
<protein>
    <recommendedName>
        <fullName evidence="6">Ribosomal RNA small subunit methyltransferase I</fullName>
        <ecNumber evidence="6">2.1.1.198</ecNumber>
    </recommendedName>
    <alternativeName>
        <fullName evidence="6">16S rRNA 2'-O-ribose C1402 methyltransferase</fullName>
    </alternativeName>
    <alternativeName>
        <fullName evidence="6">rRNA (cytidine-2'-O-)-methyltransferase RsmI</fullName>
    </alternativeName>
</protein>